<evidence type="ECO:0000313" key="4">
    <source>
        <dbReference type="Proteomes" id="UP001497383"/>
    </source>
</evidence>
<reference evidence="3 4" key="1">
    <citation type="submission" date="2024-03" db="EMBL/GenBank/DDBJ databases">
        <authorList>
            <person name="Brejova B."/>
        </authorList>
    </citation>
    <scope>NUCLEOTIDE SEQUENCE [LARGE SCALE GENOMIC DNA]</scope>
    <source>
        <strain evidence="3 4">CBS 14171</strain>
    </source>
</reference>
<keyword evidence="4" id="KW-1185">Reference proteome</keyword>
<protein>
    <recommendedName>
        <fullName evidence="5">Mitotic check point protein BFA1</fullName>
    </recommendedName>
</protein>
<dbReference type="InterPro" id="IPR034586">
    <property type="entry name" value="Bfa1/Byr4"/>
</dbReference>
<feature type="region of interest" description="Disordered" evidence="2">
    <location>
        <begin position="506"/>
        <end position="537"/>
    </location>
</feature>
<feature type="compositionally biased region" description="Low complexity" evidence="2">
    <location>
        <begin position="510"/>
        <end position="533"/>
    </location>
</feature>
<evidence type="ECO:0000256" key="2">
    <source>
        <dbReference type="SAM" id="MobiDB-lite"/>
    </source>
</evidence>
<keyword evidence="1" id="KW-0175">Coiled coil</keyword>
<dbReference type="Proteomes" id="UP001497383">
    <property type="component" value="Chromosome 3"/>
</dbReference>
<evidence type="ECO:0008006" key="5">
    <source>
        <dbReference type="Google" id="ProtNLM"/>
    </source>
</evidence>
<evidence type="ECO:0000256" key="1">
    <source>
        <dbReference type="SAM" id="Coils"/>
    </source>
</evidence>
<feature type="region of interest" description="Disordered" evidence="2">
    <location>
        <begin position="401"/>
        <end position="433"/>
    </location>
</feature>
<feature type="compositionally biased region" description="Polar residues" evidence="2">
    <location>
        <begin position="409"/>
        <end position="427"/>
    </location>
</feature>
<feature type="region of interest" description="Disordered" evidence="2">
    <location>
        <begin position="57"/>
        <end position="110"/>
    </location>
</feature>
<organism evidence="3 4">
    <name type="scientific">Lodderomyces beijingensis</name>
    <dbReference type="NCBI Taxonomy" id="1775926"/>
    <lineage>
        <taxon>Eukaryota</taxon>
        <taxon>Fungi</taxon>
        <taxon>Dikarya</taxon>
        <taxon>Ascomycota</taxon>
        <taxon>Saccharomycotina</taxon>
        <taxon>Pichiomycetes</taxon>
        <taxon>Debaryomycetaceae</taxon>
        <taxon>Candida/Lodderomyces clade</taxon>
        <taxon>Lodderomyces</taxon>
    </lineage>
</organism>
<feature type="compositionally biased region" description="Acidic residues" evidence="2">
    <location>
        <begin position="96"/>
        <end position="110"/>
    </location>
</feature>
<proteinExistence type="predicted"/>
<evidence type="ECO:0000313" key="3">
    <source>
        <dbReference type="EMBL" id="CAK9438725.1"/>
    </source>
</evidence>
<dbReference type="RefSeq" id="XP_066829887.1">
    <property type="nucleotide sequence ID" value="XM_066973004.1"/>
</dbReference>
<dbReference type="PANTHER" id="PTHR35140:SF1">
    <property type="entry name" value="MITOTIC CHECK POINT PROTEIN BFA1"/>
    <property type="match status" value="1"/>
</dbReference>
<feature type="compositionally biased region" description="Polar residues" evidence="2">
    <location>
        <begin position="64"/>
        <end position="83"/>
    </location>
</feature>
<accession>A0ABP0ZKQ1</accession>
<dbReference type="EMBL" id="OZ022407">
    <property type="protein sequence ID" value="CAK9438725.1"/>
    <property type="molecule type" value="Genomic_DNA"/>
</dbReference>
<dbReference type="PANTHER" id="PTHR35140">
    <property type="entry name" value="MITOTIC CHECK POINT PROTEIN BFA1"/>
    <property type="match status" value="1"/>
</dbReference>
<feature type="coiled-coil region" evidence="1">
    <location>
        <begin position="133"/>
        <end position="160"/>
    </location>
</feature>
<gene>
    <name evidence="3" type="ORF">LODBEIA_P29490</name>
</gene>
<dbReference type="GeneID" id="92208145"/>
<sequence>MRPSKADLLEQFADSQEDEIFGDLEYVDFKSRSPATKAKTVRRADDVTETLKVNELNLNSNNSPSFQLTPRSGAESPSKSTKSSGRRVTRDALSEYSEENDTDITSEFSQDDFEGWDDCFSKDQSGSIYQQMNQRLIARKIAEQKEAEREQQELIQMNQMRNNHRLLFKESPNQTLVLKDPSRLLTNENLSLLDQLENERTINYEYTRDDVEQFEDGFDDDFEQSIHKFQAQRKVGKLQAPGQRSQSSYEIGQLQNKQSMPSLPRANHAAMKKYRSTLDFHGRQSMDSSQALGPPQFNYNNRVINRLDRIPSFYNKPPVDFENRNQILYRFKESKAPSHHKHPNTQSKRMGHVRYLNNGGSPNADIPVQQHKSMRFNKQKSVWEGNEVDLLRFEKRPSLITHKDIQPRVNPSGSGSGTEKGSASGSGLSRRKQGNMLYDEEKLKWINLEEEAEEELIFDDIPDLDEGIATIRQSNLPQPVSPRRRVPVEHQDLDFLLQSPVSRRGLSQFTQRTTSTATVATEGTQGTQGTQKASSCGAQGERSEFKVSSKLVDKFVKEEQKIDRKISHWFIGNSDVKRDYYWEIRRMVTEDK</sequence>
<name>A0ABP0ZKQ1_9ASCO</name>